<dbReference type="Proteomes" id="UP001159364">
    <property type="component" value="Linkage Group LG02"/>
</dbReference>
<evidence type="ECO:0000313" key="8">
    <source>
        <dbReference type="Proteomes" id="UP001159364"/>
    </source>
</evidence>
<dbReference type="EMBL" id="JAIWQS010000002">
    <property type="protein sequence ID" value="KAJ8773261.1"/>
    <property type="molecule type" value="Genomic_DNA"/>
</dbReference>
<evidence type="ECO:0000256" key="3">
    <source>
        <dbReference type="ARBA" id="ARBA00022692"/>
    </source>
</evidence>
<name>A0AAV8U1V1_9ROSI</name>
<keyword evidence="8" id="KW-1185">Reference proteome</keyword>
<dbReference type="InterPro" id="IPR007248">
    <property type="entry name" value="Mpv17_PMP22"/>
</dbReference>
<dbReference type="GO" id="GO:0005737">
    <property type="term" value="C:cytoplasm"/>
    <property type="evidence" value="ECO:0007669"/>
    <property type="project" value="TreeGrafter"/>
</dbReference>
<proteinExistence type="inferred from homology"/>
<evidence type="ECO:0000256" key="4">
    <source>
        <dbReference type="ARBA" id="ARBA00022989"/>
    </source>
</evidence>
<reference evidence="7 8" key="1">
    <citation type="submission" date="2021-09" db="EMBL/GenBank/DDBJ databases">
        <title>Genomic insights and catalytic innovation underlie evolution of tropane alkaloids biosynthesis.</title>
        <authorList>
            <person name="Wang Y.-J."/>
            <person name="Tian T."/>
            <person name="Huang J.-P."/>
            <person name="Huang S.-X."/>
        </authorList>
    </citation>
    <scope>NUCLEOTIDE SEQUENCE [LARGE SCALE GENOMIC DNA]</scope>
    <source>
        <strain evidence="7">KIB-2018</strain>
        <tissue evidence="7">Leaf</tissue>
    </source>
</reference>
<evidence type="ECO:0000313" key="7">
    <source>
        <dbReference type="EMBL" id="KAJ8773261.1"/>
    </source>
</evidence>
<keyword evidence="4" id="KW-1133">Transmembrane helix</keyword>
<evidence type="ECO:0008006" key="9">
    <source>
        <dbReference type="Google" id="ProtNLM"/>
    </source>
</evidence>
<comment type="caution">
    <text evidence="7">The sequence shown here is derived from an EMBL/GenBank/DDBJ whole genome shotgun (WGS) entry which is preliminary data.</text>
</comment>
<keyword evidence="5" id="KW-0472">Membrane</keyword>
<keyword evidence="3" id="KW-0812">Transmembrane</keyword>
<evidence type="ECO:0000256" key="2">
    <source>
        <dbReference type="ARBA" id="ARBA00006824"/>
    </source>
</evidence>
<sequence>MGGASVKSTAKRCVTANFLSKGSCTNQQQQRFCTSTRSSHNIKKTRDSKASVFLFVPSRSFSESSYSNSKSKLGLLGWYMGKLNSHPATTKTITTSLIYAASDMTAQMISSQSSDSLDAIRTLRMAGYGFVFLGPSQHLWFNAMSRALPKRDMLSTLAKIFLGQGVYGPVNTTLFFSYNAALQGENGGEITARLKRDLLPTLVNGLLYWPICDFATYKFTPVHLQPLVNSTCAYAWTIYLTYMASLKKVSSP</sequence>
<dbReference type="PANTHER" id="PTHR11266:SF88">
    <property type="entry name" value="PROTEIN SYM1-LIKE"/>
    <property type="match status" value="1"/>
</dbReference>
<dbReference type="AlphaFoldDB" id="A0AAV8U1V1"/>
<dbReference type="Pfam" id="PF04117">
    <property type="entry name" value="Mpv17_PMP22"/>
    <property type="match status" value="1"/>
</dbReference>
<evidence type="ECO:0000256" key="5">
    <source>
        <dbReference type="ARBA" id="ARBA00023136"/>
    </source>
</evidence>
<dbReference type="GO" id="GO:0016020">
    <property type="term" value="C:membrane"/>
    <property type="evidence" value="ECO:0007669"/>
    <property type="project" value="UniProtKB-SubCell"/>
</dbReference>
<dbReference type="PANTHER" id="PTHR11266">
    <property type="entry name" value="PEROXISOMAL MEMBRANE PROTEIN 2, PXMP2 MPV17"/>
    <property type="match status" value="1"/>
</dbReference>
<organism evidence="7 8">
    <name type="scientific">Erythroxylum novogranatense</name>
    <dbReference type="NCBI Taxonomy" id="1862640"/>
    <lineage>
        <taxon>Eukaryota</taxon>
        <taxon>Viridiplantae</taxon>
        <taxon>Streptophyta</taxon>
        <taxon>Embryophyta</taxon>
        <taxon>Tracheophyta</taxon>
        <taxon>Spermatophyta</taxon>
        <taxon>Magnoliopsida</taxon>
        <taxon>eudicotyledons</taxon>
        <taxon>Gunneridae</taxon>
        <taxon>Pentapetalae</taxon>
        <taxon>rosids</taxon>
        <taxon>fabids</taxon>
        <taxon>Malpighiales</taxon>
        <taxon>Erythroxylaceae</taxon>
        <taxon>Erythroxylum</taxon>
    </lineage>
</organism>
<comment type="similarity">
    <text evidence="2 6">Belongs to the peroxisomal membrane protein PXMP2/4 family.</text>
</comment>
<protein>
    <recommendedName>
        <fullName evidence="9">PXMP2/4 family protein 4-like</fullName>
    </recommendedName>
</protein>
<evidence type="ECO:0000256" key="6">
    <source>
        <dbReference type="RuleBase" id="RU363053"/>
    </source>
</evidence>
<comment type="subcellular location">
    <subcellularLocation>
        <location evidence="1">Membrane</location>
        <topology evidence="1">Multi-pass membrane protein</topology>
    </subcellularLocation>
</comment>
<gene>
    <name evidence="7" type="ORF">K2173_028438</name>
</gene>
<evidence type="ECO:0000256" key="1">
    <source>
        <dbReference type="ARBA" id="ARBA00004141"/>
    </source>
</evidence>
<accession>A0AAV8U1V1</accession>